<keyword evidence="4" id="KW-1185">Reference proteome</keyword>
<evidence type="ECO:0000256" key="1">
    <source>
        <dbReference type="SAM" id="Phobius"/>
    </source>
</evidence>
<feature type="transmembrane region" description="Helical" evidence="1">
    <location>
        <begin position="599"/>
        <end position="620"/>
    </location>
</feature>
<name>A0A0B5KU28_9VIRU</name>
<evidence type="ECO:0000259" key="2">
    <source>
        <dbReference type="Pfam" id="PF07245"/>
    </source>
</evidence>
<dbReference type="RefSeq" id="YP_009305132.1">
    <property type="nucleotide sequence ID" value="NC_031309.1"/>
</dbReference>
<dbReference type="Proteomes" id="UP000203694">
    <property type="component" value="Genome"/>
</dbReference>
<dbReference type="KEGG" id="vg:29140374"/>
<reference evidence="3 4" key="1">
    <citation type="journal article" date="2015" name="Elife">
        <title>Unprecedented genomic diversity of RNA viruses in arthropods reveals the ancestry of negative-sense RNA viruses.</title>
        <authorList>
            <person name="Li C.X."/>
            <person name="Shi M."/>
            <person name="Tian J.H."/>
            <person name="Lin X.D."/>
            <person name="Kang Y.J."/>
            <person name="Chen L.J."/>
            <person name="Qin X.C."/>
            <person name="Xu J."/>
            <person name="Holmes E.C."/>
            <person name="Zhang Y.Z."/>
        </authorList>
    </citation>
    <scope>NUCLEOTIDE SEQUENCE [LARGE SCALE GENOMIC DNA]</scope>
    <source>
        <strain evidence="3 4">QN2-7</strain>
    </source>
</reference>
<keyword evidence="1" id="KW-1133">Transmembrane helix</keyword>
<gene>
    <name evidence="3" type="primary">G</name>
</gene>
<organism evidence="3 4">
    <name type="scientific">Wuhan Mosquito Virus 2</name>
    <dbReference type="NCBI Taxonomy" id="1608127"/>
    <lineage>
        <taxon>Viruses</taxon>
        <taxon>Riboviria</taxon>
        <taxon>Orthornavirae</taxon>
        <taxon>Negarnaviricota</taxon>
        <taxon>Polyploviricotina</taxon>
        <taxon>Bunyaviricetes</taxon>
        <taxon>Elliovirales</taxon>
        <taxon>Phasmaviridae</taxon>
        <taxon>Orthophasmavirus</taxon>
        <taxon>Orthophasmavirus aedis</taxon>
    </lineage>
</organism>
<sequence>MSFEMGYITASGGRIMYNGYESCKIWHDGGEWNGTGSDFPGKHYGLIHYKCDNVYGAIFSKLSCESCGVYCARNEMVEGCQAVGVPIALGMFLGFLMTLAIVAIWTKWIAGPLATSVSDNIHRLKAKRRSNKEEKVRKIRSKIIELEATDRLNAQIISIAVLYVCLNVVSACDNTLYMASSGSICDNYGCKSTSMYDLTLLTGSTLCFRDKVGDMMSIKMSKSSYVYRSSKVYYTSSYNVKVDQYWECKGVGTCWNGGCNQGTKHQSVARESKPNELVGYGCSTGTLGCDTMCWYKTSCTYYRWEVIPKGQLYPVYKIMSKMLEVEVSVTYQNKTKKSVLNVNNPRLNLDGIVDGQMPLLLTGFSDQTIFLESNYLHVNGENYNIDAAAINMPSRDRVGDLQIDIMNGTISFNTDDIRCSAESCTTICSVHEPRIDRVMSNLERYPKHQGTFINNGNTLRTEVEVMGMARIMIGDVNLESLRVAKPKCRINVIGSLACTGCAIRSYVVLQASEIKEPGLIKFTSNCTFETDTISCNQEPYKLEVVSQDDRCRIFLPVLNQTLDISLDFKFLGKLDPSSPLYSSGTDIDDYISLAQNPSMWIAAAYSWLTLSVVCVIISTLSRNMPTIIAFCVAKKAVAKAEDMG</sequence>
<keyword evidence="1" id="KW-0472">Membrane</keyword>
<dbReference type="Pfam" id="PF07245">
    <property type="entry name" value="Phlebovirus_G2"/>
    <property type="match status" value="1"/>
</dbReference>
<protein>
    <submittedName>
        <fullName evidence="3">Glycoprotein</fullName>
    </submittedName>
</protein>
<dbReference type="OrthoDB" id="11420at10239"/>
<dbReference type="SMR" id="A0A0B5KU28"/>
<evidence type="ECO:0000313" key="4">
    <source>
        <dbReference type="Proteomes" id="UP000203694"/>
    </source>
</evidence>
<keyword evidence="1" id="KW-0812">Transmembrane</keyword>
<dbReference type="EMBL" id="KM817727">
    <property type="protein sequence ID" value="AJG39297.1"/>
    <property type="molecule type" value="Viral_cRNA"/>
</dbReference>
<dbReference type="InterPro" id="IPR009878">
    <property type="entry name" value="Phlebovirus_G2_fusion"/>
</dbReference>
<dbReference type="GeneID" id="29140374"/>
<feature type="domain" description="Phlebovirus glycoprotein G2 fusion" evidence="2">
    <location>
        <begin position="172"/>
        <end position="452"/>
    </location>
</feature>
<feature type="transmembrane region" description="Helical" evidence="1">
    <location>
        <begin position="83"/>
        <end position="105"/>
    </location>
</feature>
<proteinExistence type="predicted"/>
<accession>A0A0B5KU28</accession>
<evidence type="ECO:0000313" key="3">
    <source>
        <dbReference type="EMBL" id="AJG39297.1"/>
    </source>
</evidence>